<dbReference type="SUPFAM" id="SSF57903">
    <property type="entry name" value="FYVE/PHD zinc finger"/>
    <property type="match status" value="1"/>
</dbReference>
<dbReference type="Pfam" id="PF13639">
    <property type="entry name" value="zf-RING_2"/>
    <property type="match status" value="1"/>
</dbReference>
<dbReference type="InterPro" id="IPR013083">
    <property type="entry name" value="Znf_RING/FYVE/PHD"/>
</dbReference>
<dbReference type="SMART" id="SM00184">
    <property type="entry name" value="RING"/>
    <property type="match status" value="2"/>
</dbReference>
<evidence type="ECO:0000256" key="1">
    <source>
        <dbReference type="ARBA" id="ARBA00022723"/>
    </source>
</evidence>
<feature type="region of interest" description="Disordered" evidence="5">
    <location>
        <begin position="238"/>
        <end position="293"/>
    </location>
</feature>
<dbReference type="eggNOG" id="KOG4430">
    <property type="taxonomic scope" value="Eukaryota"/>
</dbReference>
<feature type="compositionally biased region" description="Polar residues" evidence="5">
    <location>
        <begin position="238"/>
        <end position="262"/>
    </location>
</feature>
<gene>
    <name evidence="8" type="ORF">RCOM_1467100</name>
</gene>
<evidence type="ECO:0000259" key="7">
    <source>
        <dbReference type="PROSITE" id="PS50089"/>
    </source>
</evidence>
<dbReference type="EMBL" id="EQ973788">
    <property type="protein sequence ID" value="EEF47702.1"/>
    <property type="molecule type" value="Genomic_DNA"/>
</dbReference>
<keyword evidence="9" id="KW-1185">Reference proteome</keyword>
<dbReference type="PROSITE" id="PS50016">
    <property type="entry name" value="ZF_PHD_2"/>
    <property type="match status" value="1"/>
</dbReference>
<dbReference type="AlphaFoldDB" id="B9RLH7"/>
<dbReference type="PANTHER" id="PTHR47177:SF4">
    <property type="entry name" value="OS06G0283200 PROTEIN"/>
    <property type="match status" value="1"/>
</dbReference>
<evidence type="ECO:0000256" key="2">
    <source>
        <dbReference type="ARBA" id="ARBA00022771"/>
    </source>
</evidence>
<feature type="domain" description="PHD-type" evidence="6">
    <location>
        <begin position="135"/>
        <end position="184"/>
    </location>
</feature>
<feature type="domain" description="RING-type" evidence="7">
    <location>
        <begin position="48"/>
        <end position="89"/>
    </location>
</feature>
<dbReference type="Proteomes" id="UP000008311">
    <property type="component" value="Unassembled WGS sequence"/>
</dbReference>
<keyword evidence="2 4" id="KW-0863">Zinc-finger</keyword>
<dbReference type="InParanoid" id="B9RLH7"/>
<feature type="region of interest" description="Disordered" evidence="5">
    <location>
        <begin position="491"/>
        <end position="514"/>
    </location>
</feature>
<dbReference type="CDD" id="cd16574">
    <property type="entry name" value="RING-HC_Topors"/>
    <property type="match status" value="1"/>
</dbReference>
<dbReference type="InterPro" id="IPR001841">
    <property type="entry name" value="Znf_RING"/>
</dbReference>
<proteinExistence type="predicted"/>
<dbReference type="InterPro" id="IPR017907">
    <property type="entry name" value="Znf_RING_CS"/>
</dbReference>
<evidence type="ECO:0000256" key="3">
    <source>
        <dbReference type="ARBA" id="ARBA00022833"/>
    </source>
</evidence>
<dbReference type="PANTHER" id="PTHR47177">
    <property type="entry name" value="F18C1.6 PROTEIN"/>
    <property type="match status" value="1"/>
</dbReference>
<dbReference type="SMART" id="SM00249">
    <property type="entry name" value="PHD"/>
    <property type="match status" value="1"/>
</dbReference>
<dbReference type="Gene3D" id="3.30.40.10">
    <property type="entry name" value="Zinc/RING finger domain, C3HC4 (zinc finger)"/>
    <property type="match status" value="2"/>
</dbReference>
<dbReference type="InterPro" id="IPR001965">
    <property type="entry name" value="Znf_PHD"/>
</dbReference>
<evidence type="ECO:0000256" key="4">
    <source>
        <dbReference type="PROSITE-ProRule" id="PRU00175"/>
    </source>
</evidence>
<sequence length="632" mass="70220">MATNSPNKRLKILTPNSRVKQESDEYDFEGRQGNRLTPMESTGESLICGICLSENWSAMRGQIDSCDHYFCFICIMEWAKIESRCPMCKRRFNNIHRPPKDGVFPSERLVNVPKRDQVYHLFGNTTVEPFDPYAQVQCSICHTAEDESLLLLCDLCDSAAHTYCVGLGFTVPECDWFCHDCAVSRTEHENFQKDEDNITQTLSVKSEVVLAAEPYVAVNSQNTSENYNAGAENGANFCQSDNQSIGRPRARSSQVPSPSERLSNLADDMSQPRETTTRTGPGQETPQSDARTLRRCRDVHSYVRALRENWDALRSGSLRFSSSSVESCSRSIAKCYTPVVTHESSGQSHTMSSTSGQQLTINDGLPGTFAQDRHSHDAKKAWKMMAKAKSIHQGSKNPSTKGNASRKATGSSCSLHMLRSQFGTSGMVNFTVEKQHKRYSPERQTEKHVFSKLKMQNHGINFSKEIVRPGDNLPTTSGFSASITSWKVQTSSQTLENQEPARQQNLRRASSKFTNQQIGSGRLMPLVGPVSGTSKSVNTKADISESFSCKVNVPEGDVRLGKGGTESKPRNDDNAKSEIQSLVKLNMNLLKGVKQLGVDEFKEVARLATYTILAACGFKHSRHVFHSFPSSF</sequence>
<evidence type="ECO:0000256" key="5">
    <source>
        <dbReference type="SAM" id="MobiDB-lite"/>
    </source>
</evidence>
<feature type="compositionally biased region" description="Polar residues" evidence="5">
    <location>
        <begin position="392"/>
        <end position="409"/>
    </location>
</feature>
<reference evidence="9" key="1">
    <citation type="journal article" date="2010" name="Nat. Biotechnol.">
        <title>Draft genome sequence of the oilseed species Ricinus communis.</title>
        <authorList>
            <person name="Chan A.P."/>
            <person name="Crabtree J."/>
            <person name="Zhao Q."/>
            <person name="Lorenzi H."/>
            <person name="Orvis J."/>
            <person name="Puiu D."/>
            <person name="Melake-Berhan A."/>
            <person name="Jones K.M."/>
            <person name="Redman J."/>
            <person name="Chen G."/>
            <person name="Cahoon E.B."/>
            <person name="Gedil M."/>
            <person name="Stanke M."/>
            <person name="Haas B.J."/>
            <person name="Wortman J.R."/>
            <person name="Fraser-Liggett C.M."/>
            <person name="Ravel J."/>
            <person name="Rabinowicz P.D."/>
        </authorList>
    </citation>
    <scope>NUCLEOTIDE SEQUENCE [LARGE SCALE GENOMIC DNA]</scope>
    <source>
        <strain evidence="9">cv. Hale</strain>
    </source>
</reference>
<dbReference type="Pfam" id="PF00628">
    <property type="entry name" value="PHD"/>
    <property type="match status" value="1"/>
</dbReference>
<evidence type="ECO:0000313" key="9">
    <source>
        <dbReference type="Proteomes" id="UP000008311"/>
    </source>
</evidence>
<evidence type="ECO:0000259" key="6">
    <source>
        <dbReference type="PROSITE" id="PS50016"/>
    </source>
</evidence>
<dbReference type="PROSITE" id="PS50089">
    <property type="entry name" value="ZF_RING_2"/>
    <property type="match status" value="1"/>
</dbReference>
<feature type="region of interest" description="Disordered" evidence="5">
    <location>
        <begin position="388"/>
        <end position="409"/>
    </location>
</feature>
<feature type="compositionally biased region" description="Polar residues" evidence="5">
    <location>
        <begin position="272"/>
        <end position="290"/>
    </location>
</feature>
<dbReference type="GO" id="GO:0008270">
    <property type="term" value="F:zinc ion binding"/>
    <property type="evidence" value="ECO:0007669"/>
    <property type="project" value="UniProtKB-KW"/>
</dbReference>
<dbReference type="InterPro" id="IPR019787">
    <property type="entry name" value="Znf_PHD-finger"/>
</dbReference>
<dbReference type="STRING" id="3988.B9RLH7"/>
<protein>
    <submittedName>
        <fullName evidence="8">Splicing factor, arginine/serine-rich 2,rnap interacting protein, putative</fullName>
    </submittedName>
</protein>
<organism evidence="8 9">
    <name type="scientific">Ricinus communis</name>
    <name type="common">Castor bean</name>
    <dbReference type="NCBI Taxonomy" id="3988"/>
    <lineage>
        <taxon>Eukaryota</taxon>
        <taxon>Viridiplantae</taxon>
        <taxon>Streptophyta</taxon>
        <taxon>Embryophyta</taxon>
        <taxon>Tracheophyta</taxon>
        <taxon>Spermatophyta</taxon>
        <taxon>Magnoliopsida</taxon>
        <taxon>eudicotyledons</taxon>
        <taxon>Gunneridae</taxon>
        <taxon>Pentapetalae</taxon>
        <taxon>rosids</taxon>
        <taxon>fabids</taxon>
        <taxon>Malpighiales</taxon>
        <taxon>Euphorbiaceae</taxon>
        <taxon>Acalyphoideae</taxon>
        <taxon>Acalypheae</taxon>
        <taxon>Ricinus</taxon>
    </lineage>
</organism>
<dbReference type="InterPro" id="IPR011011">
    <property type="entry name" value="Znf_FYVE_PHD"/>
</dbReference>
<dbReference type="InterPro" id="IPR058746">
    <property type="entry name" value="Znf_RING-type_Topors"/>
</dbReference>
<keyword evidence="3" id="KW-0862">Zinc</keyword>
<dbReference type="SUPFAM" id="SSF57850">
    <property type="entry name" value="RING/U-box"/>
    <property type="match status" value="1"/>
</dbReference>
<keyword evidence="1" id="KW-0479">Metal-binding</keyword>
<name>B9RLH7_RICCO</name>
<evidence type="ECO:0000313" key="8">
    <source>
        <dbReference type="EMBL" id="EEF47702.1"/>
    </source>
</evidence>
<accession>B9RLH7</accession>
<dbReference type="PROSITE" id="PS00518">
    <property type="entry name" value="ZF_RING_1"/>
    <property type="match status" value="1"/>
</dbReference>